<name>A0AAU9R7J0_THLAR</name>
<evidence type="ECO:0000313" key="1">
    <source>
        <dbReference type="EMBL" id="CAH2035195.1"/>
    </source>
</evidence>
<keyword evidence="2" id="KW-1185">Reference proteome</keyword>
<organism evidence="1 2">
    <name type="scientific">Thlaspi arvense</name>
    <name type="common">Field penny-cress</name>
    <dbReference type="NCBI Taxonomy" id="13288"/>
    <lineage>
        <taxon>Eukaryota</taxon>
        <taxon>Viridiplantae</taxon>
        <taxon>Streptophyta</taxon>
        <taxon>Embryophyta</taxon>
        <taxon>Tracheophyta</taxon>
        <taxon>Spermatophyta</taxon>
        <taxon>Magnoliopsida</taxon>
        <taxon>eudicotyledons</taxon>
        <taxon>Gunneridae</taxon>
        <taxon>Pentapetalae</taxon>
        <taxon>rosids</taxon>
        <taxon>malvids</taxon>
        <taxon>Brassicales</taxon>
        <taxon>Brassicaceae</taxon>
        <taxon>Thlaspideae</taxon>
        <taxon>Thlaspi</taxon>
    </lineage>
</organism>
<proteinExistence type="predicted"/>
<dbReference type="Proteomes" id="UP000836841">
    <property type="component" value="Chromosome 1"/>
</dbReference>
<dbReference type="EMBL" id="OU466857">
    <property type="protein sequence ID" value="CAH2035195.1"/>
    <property type="molecule type" value="Genomic_DNA"/>
</dbReference>
<evidence type="ECO:0000313" key="2">
    <source>
        <dbReference type="Proteomes" id="UP000836841"/>
    </source>
</evidence>
<sequence length="23" mass="2817">MYHITYVYLKCSINEILRDNSLK</sequence>
<gene>
    <name evidence="1" type="ORF">TAV2_LOCUS838</name>
</gene>
<reference evidence="1 2" key="1">
    <citation type="submission" date="2022-03" db="EMBL/GenBank/DDBJ databases">
        <authorList>
            <person name="Nunn A."/>
            <person name="Chopra R."/>
            <person name="Nunn A."/>
            <person name="Contreras Garrido A."/>
        </authorList>
    </citation>
    <scope>NUCLEOTIDE SEQUENCE [LARGE SCALE GENOMIC DNA]</scope>
</reference>
<dbReference type="AlphaFoldDB" id="A0AAU9R7J0"/>
<protein>
    <submittedName>
        <fullName evidence="1">Uncharacterized protein</fullName>
    </submittedName>
</protein>
<accession>A0AAU9R7J0</accession>